<evidence type="ECO:0000259" key="2">
    <source>
        <dbReference type="Pfam" id="PF00293"/>
    </source>
</evidence>
<dbReference type="InterPro" id="IPR015797">
    <property type="entry name" value="NUDIX_hydrolase-like_dom_sf"/>
</dbReference>
<organism evidence="3 4">
    <name type="scientific">Nocardiopsis mangrovi</name>
    <dbReference type="NCBI Taxonomy" id="1179818"/>
    <lineage>
        <taxon>Bacteria</taxon>
        <taxon>Bacillati</taxon>
        <taxon>Actinomycetota</taxon>
        <taxon>Actinomycetes</taxon>
        <taxon>Streptosporangiales</taxon>
        <taxon>Nocardiopsidaceae</taxon>
        <taxon>Nocardiopsis</taxon>
    </lineage>
</organism>
<evidence type="ECO:0000313" key="4">
    <source>
        <dbReference type="Proteomes" id="UP001595923"/>
    </source>
</evidence>
<feature type="compositionally biased region" description="Basic and acidic residues" evidence="1">
    <location>
        <begin position="33"/>
        <end position="50"/>
    </location>
</feature>
<evidence type="ECO:0000313" key="3">
    <source>
        <dbReference type="EMBL" id="MFC4564580.1"/>
    </source>
</evidence>
<dbReference type="SUPFAM" id="SSF55811">
    <property type="entry name" value="Nudix"/>
    <property type="match status" value="1"/>
</dbReference>
<comment type="caution">
    <text evidence="3">The sequence shown here is derived from an EMBL/GenBank/DDBJ whole genome shotgun (WGS) entry which is preliminary data.</text>
</comment>
<dbReference type="Gene3D" id="3.90.79.10">
    <property type="entry name" value="Nucleoside Triphosphate Pyrophosphohydrolase"/>
    <property type="match status" value="1"/>
</dbReference>
<accession>A0ABV9E095</accession>
<feature type="domain" description="Nudix hydrolase" evidence="2">
    <location>
        <begin position="121"/>
        <end position="201"/>
    </location>
</feature>
<feature type="compositionally biased region" description="Pro residues" evidence="1">
    <location>
        <begin position="94"/>
        <end position="108"/>
    </location>
</feature>
<protein>
    <submittedName>
        <fullName evidence="3">NUDIX domain-containing protein</fullName>
    </submittedName>
</protein>
<dbReference type="EMBL" id="JBHSFQ010000026">
    <property type="protein sequence ID" value="MFC4564580.1"/>
    <property type="molecule type" value="Genomic_DNA"/>
</dbReference>
<dbReference type="InterPro" id="IPR000086">
    <property type="entry name" value="NUDIX_hydrolase_dom"/>
</dbReference>
<dbReference type="RefSeq" id="WP_378577829.1">
    <property type="nucleotide sequence ID" value="NZ_JBHSFQ010000026.1"/>
</dbReference>
<gene>
    <name evidence="3" type="ORF">ACFO4E_22210</name>
</gene>
<evidence type="ECO:0000256" key="1">
    <source>
        <dbReference type="SAM" id="MobiDB-lite"/>
    </source>
</evidence>
<proteinExistence type="predicted"/>
<dbReference type="Proteomes" id="UP001595923">
    <property type="component" value="Unassembled WGS sequence"/>
</dbReference>
<dbReference type="Pfam" id="PF00293">
    <property type="entry name" value="NUDIX"/>
    <property type="match status" value="1"/>
</dbReference>
<sequence>MDAAPFQAQLLTGSVCGVRALVDEGRQAGVAGGREEHYYPPPRSLRESDAARPLQQTRAGRDPPRHPALRLRRDRAGPEIPGTPARAGDGRGLPLPPRHLAGPPPPPRRVARTRAGRPARVARELAEEVGWSGPVEPDAGFVASFDYVSGSGRTARQHTFGLAWNGSEIVLSEEHTAYRWITLDELDTTDLTEESRQMIRDWAAAMASAV</sequence>
<reference evidence="4" key="1">
    <citation type="journal article" date="2019" name="Int. J. Syst. Evol. Microbiol.">
        <title>The Global Catalogue of Microorganisms (GCM) 10K type strain sequencing project: providing services to taxonomists for standard genome sequencing and annotation.</title>
        <authorList>
            <consortium name="The Broad Institute Genomics Platform"/>
            <consortium name="The Broad Institute Genome Sequencing Center for Infectious Disease"/>
            <person name="Wu L."/>
            <person name="Ma J."/>
        </authorList>
    </citation>
    <scope>NUCLEOTIDE SEQUENCE [LARGE SCALE GENOMIC DNA]</scope>
    <source>
        <strain evidence="4">XZYJ18</strain>
    </source>
</reference>
<name>A0ABV9E095_9ACTN</name>
<keyword evidence="4" id="KW-1185">Reference proteome</keyword>
<feature type="region of interest" description="Disordered" evidence="1">
    <location>
        <begin position="27"/>
        <end position="115"/>
    </location>
</feature>